<keyword evidence="8 21" id="KW-0812">Transmembrane</keyword>
<comment type="subunit">
    <text evidence="3">Interacts with Pka-C3; interaction inhibits the catalytic function of Pka-C3 and the esterase activity of sws.</text>
</comment>
<comment type="caution">
    <text evidence="19">Lacks conserved residue(s) required for the propagation of feature annotation.</text>
</comment>
<evidence type="ECO:0000256" key="3">
    <source>
        <dbReference type="ARBA" id="ARBA00011476"/>
    </source>
</evidence>
<dbReference type="FunFam" id="2.60.120.10:FF:000135">
    <property type="entry name" value="Neuropathy target esterase sws"/>
    <property type="match status" value="1"/>
</dbReference>
<dbReference type="CDD" id="cd00038">
    <property type="entry name" value="CAP_ED"/>
    <property type="match status" value="3"/>
</dbReference>
<keyword evidence="7" id="KW-0597">Phosphoprotein</keyword>
<evidence type="ECO:0000256" key="16">
    <source>
        <dbReference type="ARBA" id="ARBA00025020"/>
    </source>
</evidence>
<dbReference type="PROSITE" id="PS01237">
    <property type="entry name" value="UPF0028"/>
    <property type="match status" value="1"/>
</dbReference>
<keyword evidence="25" id="KW-1185">Reference proteome</keyword>
<evidence type="ECO:0000256" key="14">
    <source>
        <dbReference type="ARBA" id="ARBA00023098"/>
    </source>
</evidence>
<evidence type="ECO:0000256" key="5">
    <source>
        <dbReference type="ARBA" id="ARBA00019369"/>
    </source>
</evidence>
<dbReference type="STRING" id="7370.A0A1I8M435"/>
<dbReference type="CDD" id="cd07225">
    <property type="entry name" value="Pat_PNPLA6_PNPLA7"/>
    <property type="match status" value="1"/>
</dbReference>
<feature type="compositionally biased region" description="Pro residues" evidence="20">
    <location>
        <begin position="374"/>
        <end position="389"/>
    </location>
</feature>
<evidence type="ECO:0000313" key="25">
    <source>
        <dbReference type="Proteomes" id="UP001652621"/>
    </source>
</evidence>
<feature type="domain" description="Cyclic nucleotide-binding" evidence="22">
    <location>
        <begin position="489"/>
        <end position="563"/>
    </location>
</feature>
<dbReference type="OrthoDB" id="421051at2759"/>
<dbReference type="EC" id="3.1.1.5" evidence="4"/>
<dbReference type="Pfam" id="PF01734">
    <property type="entry name" value="Patatin"/>
    <property type="match status" value="1"/>
</dbReference>
<feature type="region of interest" description="Disordered" evidence="20">
    <location>
        <begin position="321"/>
        <end position="389"/>
    </location>
</feature>
<evidence type="ECO:0000256" key="21">
    <source>
        <dbReference type="SAM" id="Phobius"/>
    </source>
</evidence>
<evidence type="ECO:0000256" key="6">
    <source>
        <dbReference type="ARBA" id="ARBA00022473"/>
    </source>
</evidence>
<feature type="active site" description="Nucleophile" evidence="19">
    <location>
        <position position="954"/>
    </location>
</feature>
<dbReference type="PROSITE" id="PS50042">
    <property type="entry name" value="CNMP_BINDING_3"/>
    <property type="match status" value="3"/>
</dbReference>
<evidence type="ECO:0000256" key="1">
    <source>
        <dbReference type="ARBA" id="ARBA00004115"/>
    </source>
</evidence>
<dbReference type="SUPFAM" id="SSF52151">
    <property type="entry name" value="FabD/lysophospholipase-like"/>
    <property type="match status" value="1"/>
</dbReference>
<feature type="domain" description="PNPLA" evidence="23">
    <location>
        <begin position="921"/>
        <end position="1087"/>
    </location>
</feature>
<keyword evidence="6" id="KW-0217">Developmental protein</keyword>
<dbReference type="GO" id="GO:0007399">
    <property type="term" value="P:nervous system development"/>
    <property type="evidence" value="ECO:0007669"/>
    <property type="project" value="UniProtKB-KW"/>
</dbReference>
<dbReference type="PROSITE" id="PS51635">
    <property type="entry name" value="PNPLA"/>
    <property type="match status" value="1"/>
</dbReference>
<dbReference type="RefSeq" id="XP_005181335.1">
    <property type="nucleotide sequence ID" value="XM_005181278.3"/>
</dbReference>
<keyword evidence="12 19" id="KW-0442">Lipid degradation</keyword>
<evidence type="ECO:0000313" key="26">
    <source>
        <dbReference type="RefSeq" id="XP_005181335.1"/>
    </source>
</evidence>
<organism evidence="24">
    <name type="scientific">Musca domestica</name>
    <name type="common">House fly</name>
    <dbReference type="NCBI Taxonomy" id="7370"/>
    <lineage>
        <taxon>Eukaryota</taxon>
        <taxon>Metazoa</taxon>
        <taxon>Ecdysozoa</taxon>
        <taxon>Arthropoda</taxon>
        <taxon>Hexapoda</taxon>
        <taxon>Insecta</taxon>
        <taxon>Pterygota</taxon>
        <taxon>Neoptera</taxon>
        <taxon>Endopterygota</taxon>
        <taxon>Diptera</taxon>
        <taxon>Brachycera</taxon>
        <taxon>Muscomorpha</taxon>
        <taxon>Muscoidea</taxon>
        <taxon>Muscidae</taxon>
        <taxon>Musca</taxon>
    </lineage>
</organism>
<comment type="catalytic activity">
    <reaction evidence="18">
        <text>a 1-acyl-sn-glycero-3-phosphocholine + H2O = sn-glycerol 3-phosphocholine + a fatty acid + H(+)</text>
        <dbReference type="Rhea" id="RHEA:15177"/>
        <dbReference type="ChEBI" id="CHEBI:15377"/>
        <dbReference type="ChEBI" id="CHEBI:15378"/>
        <dbReference type="ChEBI" id="CHEBI:16870"/>
        <dbReference type="ChEBI" id="CHEBI:28868"/>
        <dbReference type="ChEBI" id="CHEBI:58168"/>
        <dbReference type="EC" id="3.1.1.5"/>
    </reaction>
</comment>
<evidence type="ECO:0000256" key="15">
    <source>
        <dbReference type="ARBA" id="ARBA00023136"/>
    </source>
</evidence>
<feature type="short sequence motif" description="GXGXXG" evidence="19">
    <location>
        <begin position="925"/>
        <end position="930"/>
    </location>
</feature>
<feature type="compositionally biased region" description="Low complexity" evidence="20">
    <location>
        <begin position="1403"/>
        <end position="1421"/>
    </location>
</feature>
<dbReference type="InterPro" id="IPR016035">
    <property type="entry name" value="Acyl_Trfase/lysoPLipase"/>
</dbReference>
<dbReference type="VEuPathDB" id="VectorBase:MDOMA2_001923"/>
<evidence type="ECO:0000256" key="4">
    <source>
        <dbReference type="ARBA" id="ARBA00013274"/>
    </source>
</evidence>
<dbReference type="Pfam" id="PF00027">
    <property type="entry name" value="cNMP_binding"/>
    <property type="match status" value="3"/>
</dbReference>
<feature type="short sequence motif" description="GXSXG" evidence="19">
    <location>
        <begin position="952"/>
        <end position="956"/>
    </location>
</feature>
<evidence type="ECO:0000256" key="17">
    <source>
        <dbReference type="ARBA" id="ARBA00030862"/>
    </source>
</evidence>
<dbReference type="InterPro" id="IPR001423">
    <property type="entry name" value="LysoPLipase_patatin_CS"/>
</dbReference>
<dbReference type="Proteomes" id="UP001652621">
    <property type="component" value="Unplaced"/>
</dbReference>
<dbReference type="GO" id="GO:0016042">
    <property type="term" value="P:lipid catabolic process"/>
    <property type="evidence" value="ECO:0007669"/>
    <property type="project" value="UniProtKB-UniRule"/>
</dbReference>
<dbReference type="InterPro" id="IPR050301">
    <property type="entry name" value="NTE"/>
</dbReference>
<comment type="similarity">
    <text evidence="2">Belongs to the NTE family.</text>
</comment>
<dbReference type="EnsemblMetazoa" id="MDOA001032-RC">
    <property type="protein sequence ID" value="MDOA001032-PC"/>
    <property type="gene ID" value="MDOA001032"/>
</dbReference>
<dbReference type="VEuPathDB" id="VectorBase:MDOA001032"/>
<protein>
    <recommendedName>
        <fullName evidence="5">Neuropathy target esterase sws</fullName>
        <ecNumber evidence="4">3.1.1.5</ecNumber>
    </recommendedName>
    <alternativeName>
        <fullName evidence="17">Swiss cheese</fullName>
    </alternativeName>
</protein>
<evidence type="ECO:0000256" key="13">
    <source>
        <dbReference type="ARBA" id="ARBA00022989"/>
    </source>
</evidence>
<evidence type="ECO:0000256" key="18">
    <source>
        <dbReference type="ARBA" id="ARBA00049531"/>
    </source>
</evidence>
<evidence type="ECO:0000256" key="19">
    <source>
        <dbReference type="PROSITE-ProRule" id="PRU01161"/>
    </source>
</evidence>
<evidence type="ECO:0000256" key="20">
    <source>
        <dbReference type="SAM" id="MobiDB-lite"/>
    </source>
</evidence>
<dbReference type="GO" id="GO:0004622">
    <property type="term" value="F:phosphatidylcholine lysophospholipase activity"/>
    <property type="evidence" value="ECO:0007669"/>
    <property type="project" value="UniProtKB-EC"/>
</dbReference>
<comment type="function">
    <text evidence="16">Phospholipase B that deacylates intracellular phosphatidylcholine (PtdCho), generating glycerophosphocholine (GroPtdCho). This deacylation occurs at both sn-2 and sn-1 positions of PtdCho. Its specific chemical modification by certain organophosphorus (OP) compounds leads to distal axonopathy. Plays a role in the signaling mechanism between neurons and glia that regulates glia wrapping during development of the adult brain. Essential for membrane lipid homeostasis and cell survival in both neurons and glia of the adult brain.</text>
</comment>
<feature type="compositionally biased region" description="Low complexity" evidence="20">
    <location>
        <begin position="330"/>
        <end position="359"/>
    </location>
</feature>
<dbReference type="GO" id="GO:0046470">
    <property type="term" value="P:phosphatidylcholine metabolic process"/>
    <property type="evidence" value="ECO:0007669"/>
    <property type="project" value="InterPro"/>
</dbReference>
<feature type="compositionally biased region" description="Polar residues" evidence="20">
    <location>
        <begin position="1331"/>
        <end position="1343"/>
    </location>
</feature>
<dbReference type="InterPro" id="IPR018490">
    <property type="entry name" value="cNMP-bd_dom_sf"/>
</dbReference>
<keyword evidence="14 19" id="KW-0443">Lipid metabolism</keyword>
<evidence type="ECO:0000259" key="23">
    <source>
        <dbReference type="PROSITE" id="PS51635"/>
    </source>
</evidence>
<dbReference type="Gene3D" id="3.40.1090.10">
    <property type="entry name" value="Cytosolic phospholipase A2 catalytic domain"/>
    <property type="match status" value="1"/>
</dbReference>
<feature type="region of interest" description="Disordered" evidence="20">
    <location>
        <begin position="1331"/>
        <end position="1421"/>
    </location>
</feature>
<evidence type="ECO:0000313" key="24">
    <source>
        <dbReference type="EnsemblMetazoa" id="MDOA001032-PC"/>
    </source>
</evidence>
<keyword evidence="10" id="KW-0256">Endoplasmic reticulum</keyword>
<dbReference type="InterPro" id="IPR002641">
    <property type="entry name" value="PNPLA_dom"/>
</dbReference>
<comment type="subcellular location">
    <subcellularLocation>
        <location evidence="1">Endoplasmic reticulum membrane</location>
        <topology evidence="1">Single-pass type I membrane protein</topology>
    </subcellularLocation>
</comment>
<evidence type="ECO:0000256" key="7">
    <source>
        <dbReference type="ARBA" id="ARBA00022553"/>
    </source>
</evidence>
<evidence type="ECO:0000256" key="10">
    <source>
        <dbReference type="ARBA" id="ARBA00022824"/>
    </source>
</evidence>
<evidence type="ECO:0000256" key="12">
    <source>
        <dbReference type="ARBA" id="ARBA00022963"/>
    </source>
</evidence>
<keyword evidence="15 21" id="KW-0472">Membrane</keyword>
<feature type="domain" description="Cyclic nucleotide-binding" evidence="22">
    <location>
        <begin position="569"/>
        <end position="696"/>
    </location>
</feature>
<dbReference type="FunFam" id="3.40.1090.10:FF:000001">
    <property type="entry name" value="neuropathy target esterase isoform X2"/>
    <property type="match status" value="1"/>
</dbReference>
<dbReference type="GO" id="GO:0005789">
    <property type="term" value="C:endoplasmic reticulum membrane"/>
    <property type="evidence" value="ECO:0007669"/>
    <property type="project" value="UniProtKB-SubCell"/>
</dbReference>
<evidence type="ECO:0000256" key="8">
    <source>
        <dbReference type="ARBA" id="ARBA00022692"/>
    </source>
</evidence>
<gene>
    <name evidence="24" type="primary">101897743</name>
    <name evidence="26" type="synonym">LOC101897743</name>
</gene>
<keyword evidence="13 21" id="KW-1133">Transmembrane helix</keyword>
<dbReference type="SMART" id="SM00100">
    <property type="entry name" value="cNMP"/>
    <property type="match status" value="2"/>
</dbReference>
<dbReference type="PANTHER" id="PTHR14226">
    <property type="entry name" value="NEUROPATHY TARGET ESTERASE/SWISS CHEESE D.MELANOGASTER"/>
    <property type="match status" value="1"/>
</dbReference>
<sequence length="1421" mass="160810">MDIIGVIRTTAQDYGDIFSDAWWHLLNMEFKTAMTLYITVGLLTLILIIWYIFYRRYIRDRERQKLLLAQSSYASADMRGLRFRKRDKMLFYGRRMLRKVKNVSGQVYGGQGRKRRAVMRFAKRLLQLRRENIPLQMKTVEPPAEYLEETMEGSDRVPPDALYMLQSIRIFGHFEKPIFLKLCKHTETLTLDPGDFLFKITDADDSVFIVQSGQINVFISNADGSTLSLKTVRKGESVTSLLSFVDVLSGNPSYYKTVTAKAVEKSVVIRLPMQAFKEVFDENPDIMIRVIQVIMIRLQRVLFTALRNYLGLNSELVQNHMRHKKSQNNAQQTPQSAGVQQQQQQQQQSSATATQQQTQVKHSPGHRRSQGETMPPPQHSLSDPIPPPDMLQDVASYEALIANGSAQYAAHSSVGNLSTRRYSMTPAEINVNASSIDMQLVNMSAVDSFLKELGLPEEDRAFLEPFVEVREVDVDVTLIKEGNSDDICVWFVMTGGLAVYQSGVDPIRHFQSDRVDCFIHHVHPGEIVGGLAVLTGEASAYTITSLYPSRVAFIRRPAIYQIMRERPKIVLDLGNGVVRRLSPLVRQCDYALDWIFLESGRAVYRQDEMSDSTYIVLSGRMRSVITQSSGKKEIVGEYGKGDLVGIVEMITETCRTTTVMAVRDSELAKLPEGLFNAIKLRYPIVVTKLISLLSHRILGTMQSRSAGNAAPLEANPVTHKYSTVALVPVSEDVPLTAFTYELFHSLCAIGPTLRLTSEVVRKQLGVHTFEQSNEYRLTSWLAQQEDRYIITLYQCDPSLSAWTQRCMRQADVILIVGLGDRAPTVGKFEREIDRLAMRTQKELVLLYSETDSSKPMNTLQWLNARPWVTKHHHIQCVKRMFTRKSQYRINDLYSRVLMSEPNMHSDFSRLARWLTGNSIGLVLGGGGARGAAHIGMMKAIQEAGIPIDMVGGVSIGALMGALWCSDRNITTVTQKAREWCKKMTKWFLQLLDLTYPITSMFSGREFNKSIRETFGDVSIEDLWIPYFTLTTDITASCHRVHTNGHLWRYVRASMSIAGVFPPFCDYKDGHLLLDGCYTNNVPADVMRNLGAAHIIAIDVGSQDDTDLTNYGDDLSGWWLLYKKWNPFTSPVKVPDLPDIQSRLAYVSCVRQLEEVKNSDYCEYIRPPIDKYKTLAFGSFDEIRDVGYVFGKNYFESMAKAGRLGRFNQWFNKEPPKKDNHASLSEYTFIDLAQIVCKIPDLDHPLHTMDQHQHNYFYSEDEDYDGYISEPSIYNRNQIKMKRTGTSLSLSENEMDSDIEVDLSLAIRQHQNLKTRSSPQTPVNLPCSLSNIDNIDGRQNNVSVAPTPEDDGGMTMQMRYKSLDNMSTNTTTPKQINPQLGGDDNNGNEENADSNKLSTEDDNSSSNKTNTNNSTTTKAKTS</sequence>
<dbReference type="SUPFAM" id="SSF51206">
    <property type="entry name" value="cAMP-binding domain-like"/>
    <property type="match status" value="3"/>
</dbReference>
<dbReference type="FunFam" id="2.60.120.10:FF:000010">
    <property type="entry name" value="neuropathy target esterase isoform X1"/>
    <property type="match status" value="1"/>
</dbReference>
<dbReference type="InterPro" id="IPR014710">
    <property type="entry name" value="RmlC-like_jellyroll"/>
</dbReference>
<feature type="active site" description="Proton acceptor" evidence="19">
    <location>
        <position position="1074"/>
    </location>
</feature>
<feature type="domain" description="Cyclic nucleotide-binding" evidence="22">
    <location>
        <begin position="170"/>
        <end position="297"/>
    </location>
</feature>
<accession>A0A1I8M435</accession>
<keyword evidence="9 19" id="KW-0378">Hydrolase</keyword>
<dbReference type="InterPro" id="IPR056556">
    <property type="entry name" value="NTE1_P-loop_dom"/>
</dbReference>
<dbReference type="PANTHER" id="PTHR14226:SF29">
    <property type="entry name" value="NEUROPATHY TARGET ESTERASE SWS"/>
    <property type="match status" value="1"/>
</dbReference>
<keyword evidence="11" id="KW-0524">Neurogenesis</keyword>
<evidence type="ECO:0000259" key="22">
    <source>
        <dbReference type="PROSITE" id="PS50042"/>
    </source>
</evidence>
<dbReference type="Gene3D" id="2.60.120.10">
    <property type="entry name" value="Jelly Rolls"/>
    <property type="match status" value="3"/>
</dbReference>
<feature type="compositionally biased region" description="Polar residues" evidence="20">
    <location>
        <begin position="1363"/>
        <end position="1377"/>
    </location>
</feature>
<dbReference type="Pfam" id="PF24179">
    <property type="entry name" value="NTE_Ploop"/>
    <property type="match status" value="1"/>
</dbReference>
<evidence type="ECO:0000256" key="11">
    <source>
        <dbReference type="ARBA" id="ARBA00022902"/>
    </source>
</evidence>
<feature type="transmembrane region" description="Helical" evidence="21">
    <location>
        <begin position="34"/>
        <end position="54"/>
    </location>
</feature>
<reference evidence="24" key="1">
    <citation type="submission" date="2020-05" db="UniProtKB">
        <authorList>
            <consortium name="EnsemblMetazoa"/>
        </authorList>
    </citation>
    <scope>IDENTIFICATION</scope>
    <source>
        <strain evidence="24">Aabys</strain>
    </source>
</reference>
<reference evidence="26" key="2">
    <citation type="submission" date="2025-04" db="UniProtKB">
        <authorList>
            <consortium name="RefSeq"/>
        </authorList>
    </citation>
    <scope>IDENTIFICATION</scope>
    <source>
        <strain evidence="26">Aabys</strain>
    </source>
</reference>
<proteinExistence type="inferred from homology"/>
<evidence type="ECO:0000256" key="9">
    <source>
        <dbReference type="ARBA" id="ARBA00022801"/>
    </source>
</evidence>
<dbReference type="FunFam" id="2.60.120.10:FF:000122">
    <property type="entry name" value="Neuropathy target esterase sws"/>
    <property type="match status" value="1"/>
</dbReference>
<evidence type="ECO:0000256" key="2">
    <source>
        <dbReference type="ARBA" id="ARBA00006636"/>
    </source>
</evidence>
<name>A0A1I8M435_MUSDO</name>
<dbReference type="InterPro" id="IPR000595">
    <property type="entry name" value="cNMP-bd_dom"/>
</dbReference>